<feature type="transmembrane region" description="Helical" evidence="5">
    <location>
        <begin position="106"/>
        <end position="126"/>
    </location>
</feature>
<dbReference type="GO" id="GO:0055085">
    <property type="term" value="P:transmembrane transport"/>
    <property type="evidence" value="ECO:0007669"/>
    <property type="project" value="InterPro"/>
</dbReference>
<keyword evidence="3 5" id="KW-1133">Transmembrane helix</keyword>
<dbReference type="RefSeq" id="WP_136334968.1">
    <property type="nucleotide sequence ID" value="NZ_QXMP01000001.1"/>
</dbReference>
<dbReference type="Proteomes" id="UP000305939">
    <property type="component" value="Unassembled WGS sequence"/>
</dbReference>
<keyword evidence="2 5" id="KW-0812">Transmembrane</keyword>
<evidence type="ECO:0000313" key="7">
    <source>
        <dbReference type="EMBL" id="THD69479.1"/>
    </source>
</evidence>
<dbReference type="Pfam" id="PF00916">
    <property type="entry name" value="Sulfate_transp"/>
    <property type="match status" value="1"/>
</dbReference>
<name>A0A4S3M464_9FLAO</name>
<evidence type="ECO:0000256" key="4">
    <source>
        <dbReference type="ARBA" id="ARBA00023136"/>
    </source>
</evidence>
<evidence type="ECO:0000256" key="3">
    <source>
        <dbReference type="ARBA" id="ARBA00022989"/>
    </source>
</evidence>
<feature type="transmembrane region" description="Helical" evidence="5">
    <location>
        <begin position="167"/>
        <end position="186"/>
    </location>
</feature>
<dbReference type="EMBL" id="SSMC01000001">
    <property type="protein sequence ID" value="THD69479.1"/>
    <property type="molecule type" value="Genomic_DNA"/>
</dbReference>
<dbReference type="OrthoDB" id="9769739at2"/>
<feature type="transmembrane region" description="Helical" evidence="5">
    <location>
        <begin position="35"/>
        <end position="51"/>
    </location>
</feature>
<dbReference type="AlphaFoldDB" id="A0A4S3M464"/>
<accession>A0A4S3M464</accession>
<feature type="transmembrane region" description="Helical" evidence="5">
    <location>
        <begin position="293"/>
        <end position="316"/>
    </location>
</feature>
<sequence length="525" mass="56058">MFKHLKNDLPASLVVFFVALPLCLGIALASGAPLFSGLIAGIVGGMVVGALSGSNLGVSGPAAGLAVIVLNAITDLGSWEIFLVAVVLGGVLQILLGVIKAGVIGYYFPSSVIKGMLAGIGIIIFLKQLPHAVGYDSDYEGDISFRQADGENTLTALANMIDNVSPGAITVTLISLCILLLWELVLTKKSDIFKIIPGPLVAVIVGVIYNFLIAADSAFGISADHLVSVPVPESASDFVSQFAFPDFSAITRYDVWITGITLCIVASLETLLSVEATDKLDPQKRTTPTNRELFAQGTGNIVSGLIGGLPITQVIIRSSANVQSGGKTKMSTIIHGFLLLTSVIIIPTLLNKIPLAVLAAVLLVVGYKLAKPSLFKRMYSLGRDQFIPFIVTVLGVAFTDLLLGIGLGLGIGILMILIKNYQNSHFLHIVEKDDGVHTVRMTLSEEVSFLNKGAILRELNSLPEKTHLELDVTKCIRLNYDILEILDEFLYRAGPKEITITVISEKGIFENPKSFTKLFLTSKVA</sequence>
<dbReference type="InterPro" id="IPR011547">
    <property type="entry name" value="SLC26A/SulP_dom"/>
</dbReference>
<keyword evidence="8" id="KW-1185">Reference proteome</keyword>
<protein>
    <submittedName>
        <fullName evidence="7">SulP family inorganic anion transporter</fullName>
    </submittedName>
</protein>
<dbReference type="InterPro" id="IPR001902">
    <property type="entry name" value="SLC26A/SulP_fam"/>
</dbReference>
<feature type="domain" description="SLC26A/SulP transporter" evidence="6">
    <location>
        <begin position="5"/>
        <end position="391"/>
    </location>
</feature>
<comment type="caution">
    <text evidence="7">The sequence shown here is derived from an EMBL/GenBank/DDBJ whole genome shotgun (WGS) entry which is preliminary data.</text>
</comment>
<evidence type="ECO:0000256" key="2">
    <source>
        <dbReference type="ARBA" id="ARBA00022692"/>
    </source>
</evidence>
<evidence type="ECO:0000313" key="8">
    <source>
        <dbReference type="Proteomes" id="UP000305939"/>
    </source>
</evidence>
<comment type="subcellular location">
    <subcellularLocation>
        <location evidence="1">Membrane</location>
        <topology evidence="1">Multi-pass membrane protein</topology>
    </subcellularLocation>
</comment>
<gene>
    <name evidence="7" type="ORF">E7Z59_03900</name>
</gene>
<feature type="transmembrane region" description="Helical" evidence="5">
    <location>
        <begin position="198"/>
        <end position="221"/>
    </location>
</feature>
<keyword evidence="4 5" id="KW-0472">Membrane</keyword>
<evidence type="ECO:0000259" key="6">
    <source>
        <dbReference type="Pfam" id="PF00916"/>
    </source>
</evidence>
<feature type="transmembrane region" description="Helical" evidence="5">
    <location>
        <begin position="386"/>
        <end position="418"/>
    </location>
</feature>
<dbReference type="PANTHER" id="PTHR11814">
    <property type="entry name" value="SULFATE TRANSPORTER"/>
    <property type="match status" value="1"/>
</dbReference>
<dbReference type="GO" id="GO:0016020">
    <property type="term" value="C:membrane"/>
    <property type="evidence" value="ECO:0007669"/>
    <property type="project" value="UniProtKB-SubCell"/>
</dbReference>
<feature type="transmembrane region" description="Helical" evidence="5">
    <location>
        <begin position="79"/>
        <end position="99"/>
    </location>
</feature>
<feature type="transmembrane region" description="Helical" evidence="5">
    <location>
        <begin position="255"/>
        <end position="272"/>
    </location>
</feature>
<evidence type="ECO:0000256" key="5">
    <source>
        <dbReference type="SAM" id="Phobius"/>
    </source>
</evidence>
<organism evidence="7 8">
    <name type="scientific">Robertkochia marina</name>
    <dbReference type="NCBI Taxonomy" id="1227945"/>
    <lineage>
        <taxon>Bacteria</taxon>
        <taxon>Pseudomonadati</taxon>
        <taxon>Bacteroidota</taxon>
        <taxon>Flavobacteriia</taxon>
        <taxon>Flavobacteriales</taxon>
        <taxon>Flavobacteriaceae</taxon>
        <taxon>Robertkochia</taxon>
    </lineage>
</organism>
<reference evidence="7 8" key="1">
    <citation type="submission" date="2019-04" db="EMBL/GenBank/DDBJ databases">
        <title>Draft genome sequence of Robertkochia marina CC-AMO-30D.</title>
        <authorList>
            <person name="Hameed A."/>
            <person name="Lin S.-Y."/>
            <person name="Shahina M."/>
            <person name="Lai W.-A."/>
            <person name="Young C.-C."/>
        </authorList>
    </citation>
    <scope>NUCLEOTIDE SEQUENCE [LARGE SCALE GENOMIC DNA]</scope>
    <source>
        <strain evidence="7 8">CC-AMO-30D</strain>
    </source>
</reference>
<evidence type="ECO:0000256" key="1">
    <source>
        <dbReference type="ARBA" id="ARBA00004141"/>
    </source>
</evidence>
<proteinExistence type="predicted"/>
<feature type="transmembrane region" description="Helical" evidence="5">
    <location>
        <begin position="336"/>
        <end position="365"/>
    </location>
</feature>